<dbReference type="Gene3D" id="1.10.510.10">
    <property type="entry name" value="Transferase(Phosphotransferase) domain 1"/>
    <property type="match status" value="1"/>
</dbReference>
<feature type="domain" description="Protein kinase" evidence="5">
    <location>
        <begin position="1"/>
        <end position="171"/>
    </location>
</feature>
<keyword evidence="1" id="KW-0808">Transferase</keyword>
<reference evidence="6" key="1">
    <citation type="submission" date="2023-07" db="EMBL/GenBank/DDBJ databases">
        <title>draft genome sequence of fig (Ficus carica).</title>
        <authorList>
            <person name="Takahashi T."/>
            <person name="Nishimura K."/>
        </authorList>
    </citation>
    <scope>NUCLEOTIDE SEQUENCE</scope>
</reference>
<evidence type="ECO:0000256" key="4">
    <source>
        <dbReference type="ARBA" id="ARBA00022840"/>
    </source>
</evidence>
<dbReference type="SMART" id="SM00220">
    <property type="entry name" value="S_TKc"/>
    <property type="match status" value="1"/>
</dbReference>
<evidence type="ECO:0000256" key="3">
    <source>
        <dbReference type="ARBA" id="ARBA00022777"/>
    </source>
</evidence>
<dbReference type="InterPro" id="IPR052059">
    <property type="entry name" value="CR_Ser/Thr_kinase"/>
</dbReference>
<proteinExistence type="predicted"/>
<keyword evidence="3" id="KW-0418">Kinase</keyword>
<dbReference type="GO" id="GO:0005524">
    <property type="term" value="F:ATP binding"/>
    <property type="evidence" value="ECO:0007669"/>
    <property type="project" value="UniProtKB-KW"/>
</dbReference>
<evidence type="ECO:0000313" key="6">
    <source>
        <dbReference type="EMBL" id="GMN33471.1"/>
    </source>
</evidence>
<dbReference type="PANTHER" id="PTHR47973">
    <property type="entry name" value="CYSTEINE-RICH RECEPTOR-LIKE PROTEIN KINASE 3"/>
    <property type="match status" value="1"/>
</dbReference>
<dbReference type="EMBL" id="BTGU01004889">
    <property type="protein sequence ID" value="GMN33471.1"/>
    <property type="molecule type" value="Genomic_DNA"/>
</dbReference>
<comment type="caution">
    <text evidence="6">The sequence shown here is derived from an EMBL/GenBank/DDBJ whole genome shotgun (WGS) entry which is preliminary data.</text>
</comment>
<evidence type="ECO:0000256" key="2">
    <source>
        <dbReference type="ARBA" id="ARBA00022741"/>
    </source>
</evidence>
<dbReference type="InterPro" id="IPR000719">
    <property type="entry name" value="Prot_kinase_dom"/>
</dbReference>
<dbReference type="SUPFAM" id="SSF56112">
    <property type="entry name" value="Protein kinase-like (PK-like)"/>
    <property type="match status" value="1"/>
</dbReference>
<sequence length="201" mass="22867">MHHDCVPPVIHRDIKASNILLDSDFNVKIADFGLAKFLVTQRELATMSTVAGSFGYLAPEYAHSLRVNEKVDVYSFGVVLLELVTGREASNGDKHTSLAEWAWRHFQEDKPIEDALDEEVKEPCYVEEMSSIFKLGIYCTSYLPSTRPSMKDVVELLFRCSRRTACGQKFIWTEYDATPLLKNSKRERSLEDDDIPNADNV</sequence>
<dbReference type="GO" id="GO:0004672">
    <property type="term" value="F:protein kinase activity"/>
    <property type="evidence" value="ECO:0007669"/>
    <property type="project" value="InterPro"/>
</dbReference>
<dbReference type="Proteomes" id="UP001187192">
    <property type="component" value="Unassembled WGS sequence"/>
</dbReference>
<dbReference type="PROSITE" id="PS00108">
    <property type="entry name" value="PROTEIN_KINASE_ST"/>
    <property type="match status" value="1"/>
</dbReference>
<evidence type="ECO:0000313" key="7">
    <source>
        <dbReference type="Proteomes" id="UP001187192"/>
    </source>
</evidence>
<keyword evidence="7" id="KW-1185">Reference proteome</keyword>
<dbReference type="InterPro" id="IPR008271">
    <property type="entry name" value="Ser/Thr_kinase_AS"/>
</dbReference>
<gene>
    <name evidence="6" type="ORF">TIFTF001_046704</name>
</gene>
<dbReference type="PROSITE" id="PS50011">
    <property type="entry name" value="PROTEIN_KINASE_DOM"/>
    <property type="match status" value="1"/>
</dbReference>
<accession>A0AA88A3E6</accession>
<protein>
    <recommendedName>
        <fullName evidence="5">Protein kinase domain-containing protein</fullName>
    </recommendedName>
</protein>
<dbReference type="AlphaFoldDB" id="A0AA88A3E6"/>
<evidence type="ECO:0000259" key="5">
    <source>
        <dbReference type="PROSITE" id="PS50011"/>
    </source>
</evidence>
<keyword evidence="4" id="KW-0067">ATP-binding</keyword>
<dbReference type="InterPro" id="IPR011009">
    <property type="entry name" value="Kinase-like_dom_sf"/>
</dbReference>
<keyword evidence="2" id="KW-0547">Nucleotide-binding</keyword>
<evidence type="ECO:0000256" key="1">
    <source>
        <dbReference type="ARBA" id="ARBA00022679"/>
    </source>
</evidence>
<dbReference type="Pfam" id="PF00069">
    <property type="entry name" value="Pkinase"/>
    <property type="match status" value="1"/>
</dbReference>
<name>A0AA88A3E6_FICCA</name>
<organism evidence="6 7">
    <name type="scientific">Ficus carica</name>
    <name type="common">Common fig</name>
    <dbReference type="NCBI Taxonomy" id="3494"/>
    <lineage>
        <taxon>Eukaryota</taxon>
        <taxon>Viridiplantae</taxon>
        <taxon>Streptophyta</taxon>
        <taxon>Embryophyta</taxon>
        <taxon>Tracheophyta</taxon>
        <taxon>Spermatophyta</taxon>
        <taxon>Magnoliopsida</taxon>
        <taxon>eudicotyledons</taxon>
        <taxon>Gunneridae</taxon>
        <taxon>Pentapetalae</taxon>
        <taxon>rosids</taxon>
        <taxon>fabids</taxon>
        <taxon>Rosales</taxon>
        <taxon>Moraceae</taxon>
        <taxon>Ficeae</taxon>
        <taxon>Ficus</taxon>
    </lineage>
</organism>